<feature type="transmembrane region" description="Helical" evidence="1">
    <location>
        <begin position="67"/>
        <end position="87"/>
    </location>
</feature>
<accession>A0A5M6ZKM3</accession>
<dbReference type="RefSeq" id="WP_150022401.1">
    <property type="nucleotide sequence ID" value="NZ_VWOJ01000001.1"/>
</dbReference>
<evidence type="ECO:0000313" key="3">
    <source>
        <dbReference type="EMBL" id="KAA5805369.1"/>
    </source>
</evidence>
<feature type="transmembrane region" description="Helical" evidence="1">
    <location>
        <begin position="20"/>
        <end position="47"/>
    </location>
</feature>
<evidence type="ECO:0000313" key="4">
    <source>
        <dbReference type="Proteomes" id="UP000325122"/>
    </source>
</evidence>
<dbReference type="PANTHER" id="PTHR42208:SF1">
    <property type="entry name" value="HEAVY METAL TRANSPORTER"/>
    <property type="match status" value="1"/>
</dbReference>
<organism evidence="3 4">
    <name type="scientific">Alkalicaulis satelles</name>
    <dbReference type="NCBI Taxonomy" id="2609175"/>
    <lineage>
        <taxon>Bacteria</taxon>
        <taxon>Pseudomonadati</taxon>
        <taxon>Pseudomonadota</taxon>
        <taxon>Alphaproteobacteria</taxon>
        <taxon>Maricaulales</taxon>
        <taxon>Maricaulaceae</taxon>
        <taxon>Alkalicaulis</taxon>
    </lineage>
</organism>
<keyword evidence="1" id="KW-0812">Transmembrane</keyword>
<dbReference type="EMBL" id="VWOJ01000001">
    <property type="protein sequence ID" value="KAA5805369.1"/>
    <property type="molecule type" value="Genomic_DNA"/>
</dbReference>
<name>A0A5M6ZKM3_9PROT</name>
<sequence length="238" mass="24173">MTHPGLDTGPALAGRLELDMLAGFIAGLGASVHCLAMCGGIAAAIAVQGGAGHAIRRRLWVLTQAQLARVCIYIALGAAAGAIGWGFHESQPPDLARAAARWLGALALMAAAFSVLDIPVFGGAGGRLAGRITSPLTRRLHHLHRLGPLGLGLAWGLIPCAMVYLATFYAGLTGSPLQGALVMAGFGLGTIPALTVLAAGAASVQAMMRRAVWRWLAAGLLGALAVFTALGVWGPHGP</sequence>
<reference evidence="3 4" key="1">
    <citation type="submission" date="2019-09" db="EMBL/GenBank/DDBJ databases">
        <authorList>
            <person name="Kevbrin V."/>
            <person name="Grouzdev D.S."/>
        </authorList>
    </citation>
    <scope>NUCLEOTIDE SEQUENCE [LARGE SCALE GENOMIC DNA]</scope>
    <source>
        <strain evidence="3 4">G-192</strain>
    </source>
</reference>
<evidence type="ECO:0000259" key="2">
    <source>
        <dbReference type="Pfam" id="PF13386"/>
    </source>
</evidence>
<keyword evidence="4" id="KW-1185">Reference proteome</keyword>
<comment type="caution">
    <text evidence="3">The sequence shown here is derived from an EMBL/GenBank/DDBJ whole genome shotgun (WGS) entry which is preliminary data.</text>
</comment>
<feature type="transmembrane region" description="Helical" evidence="1">
    <location>
        <begin position="99"/>
        <end position="125"/>
    </location>
</feature>
<gene>
    <name evidence="3" type="ORF">F1654_05160</name>
</gene>
<dbReference type="Pfam" id="PF13386">
    <property type="entry name" value="DsbD_2"/>
    <property type="match status" value="1"/>
</dbReference>
<proteinExistence type="predicted"/>
<feature type="transmembrane region" description="Helical" evidence="1">
    <location>
        <begin position="177"/>
        <end position="200"/>
    </location>
</feature>
<dbReference type="PANTHER" id="PTHR42208">
    <property type="entry name" value="HEAVY METAL TRANSPORTER-RELATED"/>
    <property type="match status" value="1"/>
</dbReference>
<feature type="transmembrane region" description="Helical" evidence="1">
    <location>
        <begin position="146"/>
        <end position="171"/>
    </location>
</feature>
<protein>
    <submittedName>
        <fullName evidence="3">Sulfite exporter TauE/SafE family protein</fullName>
    </submittedName>
</protein>
<dbReference type="InterPro" id="IPR039447">
    <property type="entry name" value="UreH-like_TM_dom"/>
</dbReference>
<keyword evidence="1" id="KW-0472">Membrane</keyword>
<dbReference type="AlphaFoldDB" id="A0A5M6ZKM3"/>
<dbReference type="Proteomes" id="UP000325122">
    <property type="component" value="Unassembled WGS sequence"/>
</dbReference>
<keyword evidence="1" id="KW-1133">Transmembrane helix</keyword>
<feature type="transmembrane region" description="Helical" evidence="1">
    <location>
        <begin position="212"/>
        <end position="233"/>
    </location>
</feature>
<evidence type="ECO:0000256" key="1">
    <source>
        <dbReference type="SAM" id="Phobius"/>
    </source>
</evidence>
<feature type="domain" description="Urease accessory protein UreH-like transmembrane" evidence="2">
    <location>
        <begin position="23"/>
        <end position="225"/>
    </location>
</feature>